<evidence type="ECO:0000259" key="7">
    <source>
        <dbReference type="SMART" id="SM00778"/>
    </source>
</evidence>
<evidence type="ECO:0000256" key="2">
    <source>
        <dbReference type="ARBA" id="ARBA00022515"/>
    </source>
</evidence>
<feature type="domain" description="DNA primase/helicase Gp4 N-terminal Bacteriophage T7-like" evidence="7">
    <location>
        <begin position="29"/>
        <end position="65"/>
    </location>
</feature>
<keyword evidence="1" id="KW-0240">DNA-directed RNA polymerase</keyword>
<keyword evidence="2" id="KW-0639">Primosome</keyword>
<dbReference type="RefSeq" id="WP_074788150.1">
    <property type="nucleotide sequence ID" value="NZ_FOBO01000024.1"/>
</dbReference>
<dbReference type="SMART" id="SM00778">
    <property type="entry name" value="Prim_Zn_Ribbon"/>
    <property type="match status" value="1"/>
</dbReference>
<dbReference type="InterPro" id="IPR055570">
    <property type="entry name" value="DUF7146"/>
</dbReference>
<dbReference type="GO" id="GO:0006269">
    <property type="term" value="P:DNA replication, synthesis of primer"/>
    <property type="evidence" value="ECO:0007669"/>
    <property type="project" value="UniProtKB-KW"/>
</dbReference>
<keyword evidence="8" id="KW-0067">ATP-binding</keyword>
<dbReference type="Proteomes" id="UP000182160">
    <property type="component" value="Unassembled WGS sequence"/>
</dbReference>
<accession>A0A1H8INC4</accession>
<dbReference type="EMBL" id="FOBO01000024">
    <property type="protein sequence ID" value="SEN69882.1"/>
    <property type="molecule type" value="Genomic_DNA"/>
</dbReference>
<protein>
    <submittedName>
        <fullName evidence="8">Putative DNA primase/helicase</fullName>
    </submittedName>
</protein>
<dbReference type="GO" id="GO:1990077">
    <property type="term" value="C:primosome complex"/>
    <property type="evidence" value="ECO:0007669"/>
    <property type="project" value="UniProtKB-KW"/>
</dbReference>
<dbReference type="CDD" id="cd01029">
    <property type="entry name" value="TOPRIM_primases"/>
    <property type="match status" value="1"/>
</dbReference>
<dbReference type="GO" id="GO:0016779">
    <property type="term" value="F:nucleotidyltransferase activity"/>
    <property type="evidence" value="ECO:0007669"/>
    <property type="project" value="UniProtKB-KW"/>
</dbReference>
<keyword evidence="8" id="KW-0547">Nucleotide-binding</keyword>
<evidence type="ECO:0000256" key="1">
    <source>
        <dbReference type="ARBA" id="ARBA00022478"/>
    </source>
</evidence>
<dbReference type="Pfam" id="PF13362">
    <property type="entry name" value="Toprim_3"/>
    <property type="match status" value="1"/>
</dbReference>
<keyword evidence="3" id="KW-0808">Transferase</keyword>
<evidence type="ECO:0000256" key="4">
    <source>
        <dbReference type="ARBA" id="ARBA00022695"/>
    </source>
</evidence>
<evidence type="ECO:0000256" key="3">
    <source>
        <dbReference type="ARBA" id="ARBA00022679"/>
    </source>
</evidence>
<name>A0A1H8INC4_9RHOB</name>
<evidence type="ECO:0000313" key="8">
    <source>
        <dbReference type="EMBL" id="SEN69882.1"/>
    </source>
</evidence>
<dbReference type="Gene3D" id="3.90.580.10">
    <property type="entry name" value="Zinc finger, CHC2-type domain"/>
    <property type="match status" value="1"/>
</dbReference>
<sequence length="323" mass="35335">MQIKTTDAARNKWRGILLELGLPADCLSNKHGPCPMCGGKDRFRWDNKESRGTYFCSQCGAGDGMELAIKFTGLDFKEVATKIDGIVGNINADAPPRVISKDQNKDLLKQIYCRTRPVEPEDLVHKYLATRDLEELIYPPALRFAPVLDDGEGGKHPAMVAMVGVVGETKSGGGPRYRAMHRTYLRPDGAGKAEISQPRKFTPGQLPDGACVQLCEYVPGGPLGIAEGIETALAASAYYEMPVWAALNTSLLKKWVPPDGCKEIAIFGDNDANYSGQKAAYELAHKLAGKGYIVTVHIPEDDGTDWADAWSKRCREKMEVTMT</sequence>
<dbReference type="GO" id="GO:0000428">
    <property type="term" value="C:DNA-directed RNA polymerase complex"/>
    <property type="evidence" value="ECO:0007669"/>
    <property type="project" value="UniProtKB-KW"/>
</dbReference>
<proteinExistence type="predicted"/>
<dbReference type="Pfam" id="PF23639">
    <property type="entry name" value="DUF7146"/>
    <property type="match status" value="1"/>
</dbReference>
<dbReference type="InterPro" id="IPR036977">
    <property type="entry name" value="DNA_primase_Znf_CHC2"/>
</dbReference>
<dbReference type="SUPFAM" id="SSF57783">
    <property type="entry name" value="Zinc beta-ribbon"/>
    <property type="match status" value="1"/>
</dbReference>
<dbReference type="GO" id="GO:0008270">
    <property type="term" value="F:zinc ion binding"/>
    <property type="evidence" value="ECO:0007669"/>
    <property type="project" value="InterPro"/>
</dbReference>
<keyword evidence="4" id="KW-0548">Nucleotidyltransferase</keyword>
<dbReference type="GO" id="GO:0003677">
    <property type="term" value="F:DNA binding"/>
    <property type="evidence" value="ECO:0007669"/>
    <property type="project" value="InterPro"/>
</dbReference>
<dbReference type="InterPro" id="IPR013237">
    <property type="entry name" value="Phage_T7_Gp4_N"/>
</dbReference>
<dbReference type="InterPro" id="IPR034154">
    <property type="entry name" value="TOPRIM_DnaG/twinkle"/>
</dbReference>
<keyword evidence="8" id="KW-0347">Helicase</keyword>
<dbReference type="GO" id="GO:0004386">
    <property type="term" value="F:helicase activity"/>
    <property type="evidence" value="ECO:0007669"/>
    <property type="project" value="UniProtKB-KW"/>
</dbReference>
<organism evidence="8 9">
    <name type="scientific">Roseovarius tolerans</name>
    <dbReference type="NCBI Taxonomy" id="74031"/>
    <lineage>
        <taxon>Bacteria</taxon>
        <taxon>Pseudomonadati</taxon>
        <taxon>Pseudomonadota</taxon>
        <taxon>Alphaproteobacteria</taxon>
        <taxon>Rhodobacterales</taxon>
        <taxon>Roseobacteraceae</taxon>
        <taxon>Roseovarius</taxon>
    </lineage>
</organism>
<reference evidence="8 9" key="1">
    <citation type="submission" date="2016-10" db="EMBL/GenBank/DDBJ databases">
        <authorList>
            <person name="de Groot N.N."/>
        </authorList>
    </citation>
    <scope>NUCLEOTIDE SEQUENCE [LARGE SCALE GENOMIC DNA]</scope>
    <source>
        <strain evidence="8 9">DSM 11457</strain>
    </source>
</reference>
<evidence type="ECO:0000256" key="5">
    <source>
        <dbReference type="ARBA" id="ARBA00022705"/>
    </source>
</evidence>
<keyword evidence="8" id="KW-0378">Hydrolase</keyword>
<dbReference type="Pfam" id="PF08273">
    <property type="entry name" value="Zn_Ribbon_Prim"/>
    <property type="match status" value="1"/>
</dbReference>
<keyword evidence="6" id="KW-0804">Transcription</keyword>
<evidence type="ECO:0000313" key="9">
    <source>
        <dbReference type="Proteomes" id="UP000182160"/>
    </source>
</evidence>
<gene>
    <name evidence="8" type="ORF">SAMN04488077_12441</name>
</gene>
<keyword evidence="5" id="KW-0235">DNA replication</keyword>
<dbReference type="AlphaFoldDB" id="A0A1H8INC4"/>
<evidence type="ECO:0000256" key="6">
    <source>
        <dbReference type="ARBA" id="ARBA00023163"/>
    </source>
</evidence>
<dbReference type="InterPro" id="IPR006171">
    <property type="entry name" value="TOPRIM_dom"/>
</dbReference>